<dbReference type="GO" id="GO:0016887">
    <property type="term" value="F:ATP hydrolysis activity"/>
    <property type="evidence" value="ECO:0007669"/>
    <property type="project" value="InterPro"/>
</dbReference>
<name>A0A518CNH1_9PLAN</name>
<dbReference type="PIRSF" id="PIRSF002849">
    <property type="entry name" value="AAA_ATPase_chaperone_MoxR_prd"/>
    <property type="match status" value="1"/>
</dbReference>
<evidence type="ECO:0000256" key="3">
    <source>
        <dbReference type="ARBA" id="ARBA00061607"/>
    </source>
</evidence>
<evidence type="ECO:0000256" key="1">
    <source>
        <dbReference type="ARBA" id="ARBA00022741"/>
    </source>
</evidence>
<comment type="similarity">
    <text evidence="3">Belongs to the MoxR family.</text>
</comment>
<dbReference type="KEGG" id="plon:Pla110_25110"/>
<keyword evidence="7" id="KW-1185">Reference proteome</keyword>
<proteinExistence type="inferred from homology"/>
<protein>
    <submittedName>
        <fullName evidence="6">ATPase RavA</fullName>
    </submittedName>
</protein>
<evidence type="ECO:0000259" key="5">
    <source>
        <dbReference type="Pfam" id="PF17863"/>
    </source>
</evidence>
<feature type="domain" description="ChlI/MoxR AAA lid" evidence="5">
    <location>
        <begin position="259"/>
        <end position="314"/>
    </location>
</feature>
<evidence type="ECO:0000313" key="6">
    <source>
        <dbReference type="EMBL" id="QDU80776.1"/>
    </source>
</evidence>
<evidence type="ECO:0000256" key="2">
    <source>
        <dbReference type="ARBA" id="ARBA00022840"/>
    </source>
</evidence>
<organism evidence="6 7">
    <name type="scientific">Polystyrenella longa</name>
    <dbReference type="NCBI Taxonomy" id="2528007"/>
    <lineage>
        <taxon>Bacteria</taxon>
        <taxon>Pseudomonadati</taxon>
        <taxon>Planctomycetota</taxon>
        <taxon>Planctomycetia</taxon>
        <taxon>Planctomycetales</taxon>
        <taxon>Planctomycetaceae</taxon>
        <taxon>Polystyrenella</taxon>
    </lineage>
</organism>
<dbReference type="AlphaFoldDB" id="A0A518CNH1"/>
<dbReference type="InterPro" id="IPR050764">
    <property type="entry name" value="CbbQ/NirQ/NorQ/GpvN"/>
</dbReference>
<dbReference type="InterPro" id="IPR027417">
    <property type="entry name" value="P-loop_NTPase"/>
</dbReference>
<dbReference type="EMBL" id="CP036281">
    <property type="protein sequence ID" value="QDU80776.1"/>
    <property type="molecule type" value="Genomic_DNA"/>
</dbReference>
<reference evidence="6 7" key="1">
    <citation type="submission" date="2019-02" db="EMBL/GenBank/DDBJ databases">
        <title>Deep-cultivation of Planctomycetes and their phenomic and genomic characterization uncovers novel biology.</title>
        <authorList>
            <person name="Wiegand S."/>
            <person name="Jogler M."/>
            <person name="Boedeker C."/>
            <person name="Pinto D."/>
            <person name="Vollmers J."/>
            <person name="Rivas-Marin E."/>
            <person name="Kohn T."/>
            <person name="Peeters S.H."/>
            <person name="Heuer A."/>
            <person name="Rast P."/>
            <person name="Oberbeckmann S."/>
            <person name="Bunk B."/>
            <person name="Jeske O."/>
            <person name="Meyerdierks A."/>
            <person name="Storesund J.E."/>
            <person name="Kallscheuer N."/>
            <person name="Luecker S."/>
            <person name="Lage O.M."/>
            <person name="Pohl T."/>
            <person name="Merkel B.J."/>
            <person name="Hornburger P."/>
            <person name="Mueller R.-W."/>
            <person name="Bruemmer F."/>
            <person name="Labrenz M."/>
            <person name="Spormann A.M."/>
            <person name="Op den Camp H."/>
            <person name="Overmann J."/>
            <person name="Amann R."/>
            <person name="Jetten M.S.M."/>
            <person name="Mascher T."/>
            <person name="Medema M.H."/>
            <person name="Devos D.P."/>
            <person name="Kaster A.-K."/>
            <person name="Ovreas L."/>
            <person name="Rohde M."/>
            <person name="Galperin M.Y."/>
            <person name="Jogler C."/>
        </authorList>
    </citation>
    <scope>NUCLEOTIDE SEQUENCE [LARGE SCALE GENOMIC DNA]</scope>
    <source>
        <strain evidence="6 7">Pla110</strain>
    </source>
</reference>
<dbReference type="Pfam" id="PF17863">
    <property type="entry name" value="AAA_lid_2"/>
    <property type="match status" value="1"/>
</dbReference>
<gene>
    <name evidence="6" type="primary">ravA_4</name>
    <name evidence="6" type="ORF">Pla110_25110</name>
</gene>
<dbReference type="PANTHER" id="PTHR42759">
    <property type="entry name" value="MOXR FAMILY PROTEIN"/>
    <property type="match status" value="1"/>
</dbReference>
<keyword evidence="2" id="KW-0067">ATP-binding</keyword>
<dbReference type="Pfam" id="PF07726">
    <property type="entry name" value="AAA_3"/>
    <property type="match status" value="1"/>
</dbReference>
<evidence type="ECO:0000313" key="7">
    <source>
        <dbReference type="Proteomes" id="UP000317178"/>
    </source>
</evidence>
<dbReference type="CDD" id="cd00009">
    <property type="entry name" value="AAA"/>
    <property type="match status" value="1"/>
</dbReference>
<dbReference type="OrthoDB" id="9773454at2"/>
<dbReference type="GO" id="GO:0005524">
    <property type="term" value="F:ATP binding"/>
    <property type="evidence" value="ECO:0007669"/>
    <property type="project" value="UniProtKB-KW"/>
</dbReference>
<dbReference type="Proteomes" id="UP000317178">
    <property type="component" value="Chromosome"/>
</dbReference>
<feature type="domain" description="ATPase AAA-3" evidence="4">
    <location>
        <begin position="50"/>
        <end position="180"/>
    </location>
</feature>
<dbReference type="Gene3D" id="1.10.8.80">
    <property type="entry name" value="Magnesium chelatase subunit I, C-Terminal domain"/>
    <property type="match status" value="1"/>
</dbReference>
<dbReference type="InterPro" id="IPR041628">
    <property type="entry name" value="ChlI/MoxR_AAA_lid"/>
</dbReference>
<dbReference type="PANTHER" id="PTHR42759:SF1">
    <property type="entry name" value="MAGNESIUM-CHELATASE SUBUNIT CHLD"/>
    <property type="match status" value="1"/>
</dbReference>
<dbReference type="FunFam" id="3.40.50.300:FF:000640">
    <property type="entry name" value="MoxR family ATPase"/>
    <property type="match status" value="1"/>
</dbReference>
<dbReference type="InterPro" id="IPR011703">
    <property type="entry name" value="ATPase_AAA-3"/>
</dbReference>
<dbReference type="SUPFAM" id="SSF52540">
    <property type="entry name" value="P-loop containing nucleoside triphosphate hydrolases"/>
    <property type="match status" value="1"/>
</dbReference>
<evidence type="ECO:0000259" key="4">
    <source>
        <dbReference type="Pfam" id="PF07726"/>
    </source>
</evidence>
<dbReference type="RefSeq" id="WP_144996014.1">
    <property type="nucleotide sequence ID" value="NZ_CP036281.1"/>
</dbReference>
<sequence length="331" mass="36689">MNASSNGIEKIDTAHIRQSLDLILNRIGNTVVGQHRLLRGMLIGLLCRGHVLIEGVPGLAKTTAVSSLAGALGTEFRRLQFTPDLLPADIIGSEIYRPQNHQFEVQTGPIFANLILVDEINRAPAKVQSALLEAMQERQVTIGGNTLQLPDPFMVLATQNPIDQQGTYSLPEAQMDRFLMKLVVQYPSREEEQEILSRSLDLSQDQEKLPPVISNEEIRLASMSLQSIQVSQALRNYVIDLVTATREPERFDSGLTNLIRYGVSPRGTIALTHAARAEAFLSGREYVIPEDVRAVLEDVFRHRIALSYEALGEELTVDIVLANIIDRVPVP</sequence>
<dbReference type="Gene3D" id="3.40.50.300">
    <property type="entry name" value="P-loop containing nucleotide triphosphate hydrolases"/>
    <property type="match status" value="1"/>
</dbReference>
<accession>A0A518CNH1</accession>
<keyword evidence="1" id="KW-0547">Nucleotide-binding</keyword>